<dbReference type="Proteomes" id="UP000008144">
    <property type="component" value="Unassembled WGS sequence"/>
</dbReference>
<dbReference type="Ensembl" id="ENSCINT00000031884.1">
    <property type="protein sequence ID" value="ENSCINP00000030931.1"/>
    <property type="gene ID" value="ENSCING00000018214.1"/>
</dbReference>
<reference evidence="1" key="3">
    <citation type="submission" date="2025-09" db="UniProtKB">
        <authorList>
            <consortium name="Ensembl"/>
        </authorList>
    </citation>
    <scope>IDENTIFICATION</scope>
</reference>
<evidence type="ECO:0000313" key="2">
    <source>
        <dbReference type="Proteomes" id="UP000008144"/>
    </source>
</evidence>
<reference evidence="2" key="1">
    <citation type="journal article" date="2002" name="Science">
        <title>The draft genome of Ciona intestinalis: insights into chordate and vertebrate origins.</title>
        <authorList>
            <person name="Dehal P."/>
            <person name="Satou Y."/>
            <person name="Campbell R.K."/>
            <person name="Chapman J."/>
            <person name="Degnan B."/>
            <person name="De Tomaso A."/>
            <person name="Davidson B."/>
            <person name="Di Gregorio A."/>
            <person name="Gelpke M."/>
            <person name="Goodstein D.M."/>
            <person name="Harafuji N."/>
            <person name="Hastings K.E."/>
            <person name="Ho I."/>
            <person name="Hotta K."/>
            <person name="Huang W."/>
            <person name="Kawashima T."/>
            <person name="Lemaire P."/>
            <person name="Martinez D."/>
            <person name="Meinertzhagen I.A."/>
            <person name="Necula S."/>
            <person name="Nonaka M."/>
            <person name="Putnam N."/>
            <person name="Rash S."/>
            <person name="Saiga H."/>
            <person name="Satake M."/>
            <person name="Terry A."/>
            <person name="Yamada L."/>
            <person name="Wang H.G."/>
            <person name="Awazu S."/>
            <person name="Azumi K."/>
            <person name="Boore J."/>
            <person name="Branno M."/>
            <person name="Chin-Bow S."/>
            <person name="DeSantis R."/>
            <person name="Doyle S."/>
            <person name="Francino P."/>
            <person name="Keys D.N."/>
            <person name="Haga S."/>
            <person name="Hayashi H."/>
            <person name="Hino K."/>
            <person name="Imai K.S."/>
            <person name="Inaba K."/>
            <person name="Kano S."/>
            <person name="Kobayashi K."/>
            <person name="Kobayashi M."/>
            <person name="Lee B.I."/>
            <person name="Makabe K.W."/>
            <person name="Manohar C."/>
            <person name="Matassi G."/>
            <person name="Medina M."/>
            <person name="Mochizuki Y."/>
            <person name="Mount S."/>
            <person name="Morishita T."/>
            <person name="Miura S."/>
            <person name="Nakayama A."/>
            <person name="Nishizaka S."/>
            <person name="Nomoto H."/>
            <person name="Ohta F."/>
            <person name="Oishi K."/>
            <person name="Rigoutsos I."/>
            <person name="Sano M."/>
            <person name="Sasaki A."/>
            <person name="Sasakura Y."/>
            <person name="Shoguchi E."/>
            <person name="Shin-i T."/>
            <person name="Spagnuolo A."/>
            <person name="Stainier D."/>
            <person name="Suzuki M.M."/>
            <person name="Tassy O."/>
            <person name="Takatori N."/>
            <person name="Tokuoka M."/>
            <person name="Yagi K."/>
            <person name="Yoshizaki F."/>
            <person name="Wada S."/>
            <person name="Zhang C."/>
            <person name="Hyatt P.D."/>
            <person name="Larimer F."/>
            <person name="Detter C."/>
            <person name="Doggett N."/>
            <person name="Glavina T."/>
            <person name="Hawkins T."/>
            <person name="Richardson P."/>
            <person name="Lucas S."/>
            <person name="Kohara Y."/>
            <person name="Levine M."/>
            <person name="Satoh N."/>
            <person name="Rokhsar D.S."/>
        </authorList>
    </citation>
    <scope>NUCLEOTIDE SEQUENCE [LARGE SCALE GENOMIC DNA]</scope>
</reference>
<dbReference type="InParanoid" id="H2XMP8"/>
<sequence length="244" mass="28676">MKVIYAGYAKTGTKTMAAVFNEFGYKTYDWLENSWYLGKDWRKILKEGGTVADFRRMYEGMDAVVDAPCYTFWEEILEAYPESKIIFSIRDEDDWVRSLKQTLDSLLDQTMYVLLQVLSYSAWQHFQFTSACLQVEVGSTQKWPWSKCQHNETVWRRMYRNHNAYVLQKVPKDKLLLYNFKDGWEPICKFLGEKIPEKAFPHANARASILKEYMESHPIMKRMKQEAMITIGVLTLIGAYGGYK</sequence>
<dbReference type="AlphaFoldDB" id="H2XMP8"/>
<reference evidence="1" key="2">
    <citation type="submission" date="2025-08" db="UniProtKB">
        <authorList>
            <consortium name="Ensembl"/>
        </authorList>
    </citation>
    <scope>IDENTIFICATION</scope>
</reference>
<organism evidence="1 2">
    <name type="scientific">Ciona intestinalis</name>
    <name type="common">Transparent sea squirt</name>
    <name type="synonym">Ascidia intestinalis</name>
    <dbReference type="NCBI Taxonomy" id="7719"/>
    <lineage>
        <taxon>Eukaryota</taxon>
        <taxon>Metazoa</taxon>
        <taxon>Chordata</taxon>
        <taxon>Tunicata</taxon>
        <taxon>Ascidiacea</taxon>
        <taxon>Phlebobranchia</taxon>
        <taxon>Cionidae</taxon>
        <taxon>Ciona</taxon>
    </lineage>
</organism>
<protein>
    <recommendedName>
        <fullName evidence="3">Sulfotransferase</fullName>
    </recommendedName>
</protein>
<dbReference type="STRING" id="7719.ENSCINP00000030931"/>
<dbReference type="PANTHER" id="PTHR36978:SF4">
    <property type="entry name" value="P-LOOP CONTAINING NUCLEOSIDE TRIPHOSPHATE HYDROLASE PROTEIN"/>
    <property type="match status" value="1"/>
</dbReference>
<evidence type="ECO:0000313" key="1">
    <source>
        <dbReference type="Ensembl" id="ENSCINP00000030931.1"/>
    </source>
</evidence>
<dbReference type="SUPFAM" id="SSF52540">
    <property type="entry name" value="P-loop containing nucleoside triphosphate hydrolases"/>
    <property type="match status" value="1"/>
</dbReference>
<dbReference type="OMA" id="TIMAQTY"/>
<dbReference type="Pfam" id="PF17784">
    <property type="entry name" value="Sulfotransfer_4"/>
    <property type="match status" value="1"/>
</dbReference>
<dbReference type="HOGENOM" id="CLU_061199_2_2_1"/>
<proteinExistence type="predicted"/>
<dbReference type="PANTHER" id="PTHR36978">
    <property type="entry name" value="P-LOOP CONTAINING NUCLEOTIDE TRIPHOSPHATE HYDROLASE"/>
    <property type="match status" value="1"/>
</dbReference>
<name>H2XMP8_CIOIN</name>
<accession>H2XMP8</accession>
<dbReference type="GeneTree" id="ENSGT00940000166461"/>
<dbReference type="Gene3D" id="3.40.50.300">
    <property type="entry name" value="P-loop containing nucleotide triphosphate hydrolases"/>
    <property type="match status" value="1"/>
</dbReference>
<dbReference type="InterPro" id="IPR040632">
    <property type="entry name" value="Sulfotransfer_4"/>
</dbReference>
<evidence type="ECO:0008006" key="3">
    <source>
        <dbReference type="Google" id="ProtNLM"/>
    </source>
</evidence>
<keyword evidence="2" id="KW-1185">Reference proteome</keyword>
<dbReference type="InterPro" id="IPR027417">
    <property type="entry name" value="P-loop_NTPase"/>
</dbReference>